<evidence type="ECO:0000313" key="1">
    <source>
        <dbReference type="EMBL" id="WEF34258.1"/>
    </source>
</evidence>
<gene>
    <name evidence="1" type="ORF">PX653_05665</name>
</gene>
<dbReference type="Proteomes" id="UP001216510">
    <property type="component" value="Chromosome"/>
</dbReference>
<organism evidence="1 2">
    <name type="scientific">Pseudoduganella chitinolytica</name>
    <dbReference type="NCBI Taxonomy" id="34070"/>
    <lineage>
        <taxon>Bacteria</taxon>
        <taxon>Pseudomonadati</taxon>
        <taxon>Pseudomonadota</taxon>
        <taxon>Betaproteobacteria</taxon>
        <taxon>Burkholderiales</taxon>
        <taxon>Oxalobacteraceae</taxon>
        <taxon>Telluria group</taxon>
        <taxon>Pseudoduganella</taxon>
    </lineage>
</organism>
<sequence length="275" mass="30743">MLNIIDALNSGEFRAEFGDYLPFKLCRENHSHEWQLYWQTGDFKSSFLEISIGGISYAIIEICLLLPGKVIRKFPVVDLQCVNSLTGIPVVNTTDWPDVSIKDEPGTLRVFLDAGRLLINLSASTKTERLITSGGITFGLDAESSLAWIQMSNMKFNFDKMVLSDASITALRMQPAAIEIDYVDWQEQKHTLVFRNAISCYAASPYGKALSRGSTQCEGDYLRECCATAEEDNVELFTVFDFVDAWNDKKILRIVAEAVSEKTISPADPSDALQR</sequence>
<evidence type="ECO:0000313" key="2">
    <source>
        <dbReference type="Proteomes" id="UP001216510"/>
    </source>
</evidence>
<protein>
    <submittedName>
        <fullName evidence="1">Uncharacterized protein</fullName>
    </submittedName>
</protein>
<name>A0ABY8BH11_9BURK</name>
<proteinExistence type="predicted"/>
<dbReference type="EMBL" id="CP119083">
    <property type="protein sequence ID" value="WEF34258.1"/>
    <property type="molecule type" value="Genomic_DNA"/>
</dbReference>
<keyword evidence="2" id="KW-1185">Reference proteome</keyword>
<dbReference type="RefSeq" id="WP_277416937.1">
    <property type="nucleotide sequence ID" value="NZ_CP119083.1"/>
</dbReference>
<reference evidence="1 2" key="1">
    <citation type="submission" date="2023-02" db="EMBL/GenBank/DDBJ databases">
        <title>Gemone sequence of Telluria chitinolytica ACM 3522T.</title>
        <authorList>
            <person name="Frediansyah A."/>
            <person name="Miess H."/>
            <person name="Gross H."/>
        </authorList>
    </citation>
    <scope>NUCLEOTIDE SEQUENCE [LARGE SCALE GENOMIC DNA]</scope>
    <source>
        <strain evidence="1 2">ACM 3522</strain>
    </source>
</reference>
<accession>A0ABY8BH11</accession>